<feature type="compositionally biased region" description="Basic and acidic residues" evidence="1">
    <location>
        <begin position="533"/>
        <end position="542"/>
    </location>
</feature>
<feature type="compositionally biased region" description="Basic and acidic residues" evidence="1">
    <location>
        <begin position="388"/>
        <end position="400"/>
    </location>
</feature>
<protein>
    <submittedName>
        <fullName evidence="2">Uncharacterized protein</fullName>
    </submittedName>
</protein>
<feature type="region of interest" description="Disordered" evidence="1">
    <location>
        <begin position="533"/>
        <end position="557"/>
    </location>
</feature>
<feature type="region of interest" description="Disordered" evidence="1">
    <location>
        <begin position="452"/>
        <end position="478"/>
    </location>
</feature>
<feature type="region of interest" description="Disordered" evidence="1">
    <location>
        <begin position="238"/>
        <end position="346"/>
    </location>
</feature>
<feature type="region of interest" description="Disordered" evidence="1">
    <location>
        <begin position="361"/>
        <end position="431"/>
    </location>
</feature>
<feature type="compositionally biased region" description="Basic and acidic residues" evidence="1">
    <location>
        <begin position="270"/>
        <end position="280"/>
    </location>
</feature>
<proteinExistence type="predicted"/>
<feature type="compositionally biased region" description="Polar residues" evidence="1">
    <location>
        <begin position="416"/>
        <end position="431"/>
    </location>
</feature>
<evidence type="ECO:0000313" key="2">
    <source>
        <dbReference type="EMBL" id="PTB69697.1"/>
    </source>
</evidence>
<dbReference type="EMBL" id="KZ680208">
    <property type="protein sequence ID" value="PTB69697.1"/>
    <property type="molecule type" value="Genomic_DNA"/>
</dbReference>
<evidence type="ECO:0000256" key="1">
    <source>
        <dbReference type="SAM" id="MobiDB-lite"/>
    </source>
</evidence>
<accession>A0A2T4BK53</accession>
<organism evidence="2 3">
    <name type="scientific">Trichoderma citrinoviride</name>
    <dbReference type="NCBI Taxonomy" id="58853"/>
    <lineage>
        <taxon>Eukaryota</taxon>
        <taxon>Fungi</taxon>
        <taxon>Dikarya</taxon>
        <taxon>Ascomycota</taxon>
        <taxon>Pezizomycotina</taxon>
        <taxon>Sordariomycetes</taxon>
        <taxon>Hypocreomycetidae</taxon>
        <taxon>Hypocreales</taxon>
        <taxon>Hypocreaceae</taxon>
        <taxon>Trichoderma</taxon>
    </lineage>
</organism>
<dbReference type="AlphaFoldDB" id="A0A2T4BK53"/>
<dbReference type="GeneID" id="36604681"/>
<dbReference type="RefSeq" id="XP_024753017.1">
    <property type="nucleotide sequence ID" value="XM_024896563.1"/>
</dbReference>
<dbReference type="Proteomes" id="UP000241546">
    <property type="component" value="Unassembled WGS sequence"/>
</dbReference>
<reference evidence="3" key="1">
    <citation type="submission" date="2016-07" db="EMBL/GenBank/DDBJ databases">
        <title>Multiple horizontal gene transfer events from other fungi enriched the ability of initially mycotrophic Trichoderma (Ascomycota) to feed on dead plant biomass.</title>
        <authorList>
            <consortium name="DOE Joint Genome Institute"/>
            <person name="Atanasova L."/>
            <person name="Chenthamara K."/>
            <person name="Zhang J."/>
            <person name="Grujic M."/>
            <person name="Henrissat B."/>
            <person name="Kuo A."/>
            <person name="Aerts A."/>
            <person name="Salamov A."/>
            <person name="Lipzen A."/>
            <person name="Labutti K."/>
            <person name="Barry K."/>
            <person name="Miao Y."/>
            <person name="Rahimi M.J."/>
            <person name="Shen Q."/>
            <person name="Grigoriev I.V."/>
            <person name="Kubicek C.P."/>
            <person name="Druzhinina I.S."/>
        </authorList>
    </citation>
    <scope>NUCLEOTIDE SEQUENCE [LARGE SCALE GENOMIC DNA]</scope>
    <source>
        <strain evidence="3">TUCIM 6016</strain>
    </source>
</reference>
<name>A0A2T4BK53_9HYPO</name>
<sequence length="637" mass="70677">MDVDEAIRLGGRCSVWDCENPLMAEALCSTHLAFNCPPNAPGPESTVQRPLHKAKRTRRFALGRAPSRPAKNISLQTAGTPKQGDATLAHFSQLPTPPATHQLSTVPAPANTAPLRQNRATVQDVTTSAIAVENIPLRPREPYFVLNPDIPSIDKSHSESSRPQTARDLLESRYVPKGTSPGVNSALVDQLVQAGLEYASTLIMNAGELPSITVANVPSRKGSNPVDSRRGEALTMGVFQESGQQSQVIGNIPLHLSPKKRKADAADVQPRIREPAHFQKQEANSTSLAPERRTRSRSSAHPGDGTHTAPSGKPPKPQSPRLSDDQTTRHLRNSKRNRTSYDPMPVIDIAQAKVNGRHENLHNVQGDIPDGSGEHRSTPLSQEPQQPKPREIGSRDERESITVPPLSTPEKEVTGDDQTTPAARQGTAQEFSAATRRVFDSEAFDAMIYRQSSLRPPPGVPRESAAWPKTTAQTPSAGDQRRYLAVNPAIHMPHNRSDEWYKQKALEIQGRGGRKAWFGKVIERRRWIRRARERAEEEERNAAKASNKKPKRVDPQPWSYNRIMDFGDVPEEELPEDVLQNPAWVRACAWHRENETKRVLRDRAAKQAHMEAWNYAESIRNDARLVSEGSKGLSNQR</sequence>
<gene>
    <name evidence="2" type="ORF">BBK36DRAFT_1188117</name>
</gene>
<keyword evidence="3" id="KW-1185">Reference proteome</keyword>
<feature type="compositionally biased region" description="Basic residues" evidence="1">
    <location>
        <begin position="329"/>
        <end position="338"/>
    </location>
</feature>
<evidence type="ECO:0000313" key="3">
    <source>
        <dbReference type="Proteomes" id="UP000241546"/>
    </source>
</evidence>
<dbReference type="OrthoDB" id="3550599at2759"/>